<evidence type="ECO:0000313" key="5">
    <source>
        <dbReference type="EMBL" id="QIN81378.1"/>
    </source>
</evidence>
<dbReference type="EMBL" id="CP045119">
    <property type="protein sequence ID" value="QIN81378.1"/>
    <property type="molecule type" value="Genomic_DNA"/>
</dbReference>
<evidence type="ECO:0000256" key="3">
    <source>
        <dbReference type="ARBA" id="ARBA00022989"/>
    </source>
</evidence>
<evidence type="ECO:0000313" key="6">
    <source>
        <dbReference type="Proteomes" id="UP000501452"/>
    </source>
</evidence>
<dbReference type="KEGG" id="rub:GBA63_01115"/>
<dbReference type="GO" id="GO:0008168">
    <property type="term" value="F:methyltransferase activity"/>
    <property type="evidence" value="ECO:0007669"/>
    <property type="project" value="UniProtKB-KW"/>
</dbReference>
<gene>
    <name evidence="5" type="ORF">GBA63_01115</name>
</gene>
<comment type="subcellular location">
    <subcellularLocation>
        <location evidence="1">Endomembrane system</location>
        <topology evidence="1">Multi-pass membrane protein</topology>
    </subcellularLocation>
</comment>
<dbReference type="GO" id="GO:0032259">
    <property type="term" value="P:methylation"/>
    <property type="evidence" value="ECO:0007669"/>
    <property type="project" value="UniProtKB-KW"/>
</dbReference>
<name>A0A6G8Q4L0_9ACTN</name>
<protein>
    <submittedName>
        <fullName evidence="5">Isoprenylcysteine carboxylmethyltransferase family protein</fullName>
    </submittedName>
</protein>
<organism evidence="5 6">
    <name type="scientific">Rubrobacter tropicus</name>
    <dbReference type="NCBI Taxonomy" id="2653851"/>
    <lineage>
        <taxon>Bacteria</taxon>
        <taxon>Bacillati</taxon>
        <taxon>Actinomycetota</taxon>
        <taxon>Rubrobacteria</taxon>
        <taxon>Rubrobacterales</taxon>
        <taxon>Rubrobacteraceae</taxon>
        <taxon>Rubrobacter</taxon>
    </lineage>
</organism>
<dbReference type="Pfam" id="PF04191">
    <property type="entry name" value="PEMT"/>
    <property type="match status" value="1"/>
</dbReference>
<keyword evidence="4" id="KW-0472">Membrane</keyword>
<evidence type="ECO:0000256" key="1">
    <source>
        <dbReference type="ARBA" id="ARBA00004127"/>
    </source>
</evidence>
<evidence type="ECO:0000256" key="4">
    <source>
        <dbReference type="ARBA" id="ARBA00023136"/>
    </source>
</evidence>
<dbReference type="Proteomes" id="UP000501452">
    <property type="component" value="Chromosome"/>
</dbReference>
<reference evidence="5 6" key="1">
    <citation type="submission" date="2019-10" db="EMBL/GenBank/DDBJ databases">
        <title>Rubrobacter sp nov SCSIO 52090 isolated from a deep-sea sediment in the South China Sea.</title>
        <authorList>
            <person name="Chen R.W."/>
        </authorList>
    </citation>
    <scope>NUCLEOTIDE SEQUENCE [LARGE SCALE GENOMIC DNA]</scope>
    <source>
        <strain evidence="5 6">SCSIO 52909</strain>
    </source>
</reference>
<proteinExistence type="predicted"/>
<dbReference type="Gene3D" id="1.20.120.1630">
    <property type="match status" value="1"/>
</dbReference>
<sequence>MLAGCWPGVGGRRGFAGGLVRTHHEEIRDTLPVGRTGRQAADRGPFRHSRNPGYLSFAMIYPGISLLARSSWSLLLLPVVLAVIRVRVIEQEERYLEREFGREYLGYKARARRWI</sequence>
<keyword evidence="6" id="KW-1185">Reference proteome</keyword>
<dbReference type="AlphaFoldDB" id="A0A6G8Q4L0"/>
<keyword evidence="5" id="KW-0808">Transferase</keyword>
<keyword evidence="2" id="KW-0812">Transmembrane</keyword>
<evidence type="ECO:0000256" key="2">
    <source>
        <dbReference type="ARBA" id="ARBA00022692"/>
    </source>
</evidence>
<keyword evidence="5" id="KW-0489">Methyltransferase</keyword>
<keyword evidence="3" id="KW-1133">Transmembrane helix</keyword>
<dbReference type="InterPro" id="IPR007318">
    <property type="entry name" value="Phopholipid_MeTrfase"/>
</dbReference>
<accession>A0A6G8Q4L0</accession>
<dbReference type="GO" id="GO:0012505">
    <property type="term" value="C:endomembrane system"/>
    <property type="evidence" value="ECO:0007669"/>
    <property type="project" value="UniProtKB-SubCell"/>
</dbReference>